<feature type="domain" description="Metallo-beta-lactamase" evidence="1">
    <location>
        <begin position="98"/>
        <end position="157"/>
    </location>
</feature>
<dbReference type="EMBL" id="SOCA01000006">
    <property type="protein sequence ID" value="TDU68130.1"/>
    <property type="molecule type" value="Genomic_DNA"/>
</dbReference>
<evidence type="ECO:0000259" key="1">
    <source>
        <dbReference type="Pfam" id="PF00753"/>
    </source>
</evidence>
<name>A0A4R7RRI6_9BACT</name>
<proteinExistence type="predicted"/>
<dbReference type="AlphaFoldDB" id="A0A4R7RRI6"/>
<dbReference type="InterPro" id="IPR001279">
    <property type="entry name" value="Metallo-B-lactamas"/>
</dbReference>
<dbReference type="SUPFAM" id="SSF56281">
    <property type="entry name" value="Metallo-hydrolase/oxidoreductase"/>
    <property type="match status" value="1"/>
</dbReference>
<protein>
    <submittedName>
        <fullName evidence="2">Metallo-beta-lactamase superfamily protein</fullName>
    </submittedName>
</protein>
<gene>
    <name evidence="2" type="ORF">EI77_03247</name>
</gene>
<dbReference type="OrthoDB" id="9761531at2"/>
<evidence type="ECO:0000313" key="2">
    <source>
        <dbReference type="EMBL" id="TDU68130.1"/>
    </source>
</evidence>
<dbReference type="Proteomes" id="UP000295662">
    <property type="component" value="Unassembled WGS sequence"/>
</dbReference>
<dbReference type="InterPro" id="IPR052159">
    <property type="entry name" value="Competence_DNA_uptake"/>
</dbReference>
<organism evidence="2 3">
    <name type="scientific">Prosthecobacter fusiformis</name>
    <dbReference type="NCBI Taxonomy" id="48464"/>
    <lineage>
        <taxon>Bacteria</taxon>
        <taxon>Pseudomonadati</taxon>
        <taxon>Verrucomicrobiota</taxon>
        <taxon>Verrucomicrobiia</taxon>
        <taxon>Verrucomicrobiales</taxon>
        <taxon>Verrucomicrobiaceae</taxon>
        <taxon>Prosthecobacter</taxon>
    </lineage>
</organism>
<keyword evidence="3" id="KW-1185">Reference proteome</keyword>
<dbReference type="PANTHER" id="PTHR30619:SF1">
    <property type="entry name" value="RECOMBINATION PROTEIN 2"/>
    <property type="match status" value="1"/>
</dbReference>
<comment type="caution">
    <text evidence="2">The sequence shown here is derived from an EMBL/GenBank/DDBJ whole genome shotgun (WGS) entry which is preliminary data.</text>
</comment>
<reference evidence="2 3" key="1">
    <citation type="submission" date="2019-03" db="EMBL/GenBank/DDBJ databases">
        <title>Genomic Encyclopedia of Archaeal and Bacterial Type Strains, Phase II (KMG-II): from individual species to whole genera.</title>
        <authorList>
            <person name="Goeker M."/>
        </authorList>
    </citation>
    <scope>NUCLEOTIDE SEQUENCE [LARGE SCALE GENOMIC DNA]</scope>
    <source>
        <strain evidence="2 3">ATCC 25309</strain>
    </source>
</reference>
<sequence length="483" mass="54380">MELQAVTTDKDSGIVNAPTSGPLKRWTIPGIRWTVSAGDHGKPGADEDRDWAAGARFRIISMKTHACFQYQFNQVGQGQFASGCVYQSATPTPKFLWVYDCGSVSSHSQNFWHSEVRKLKDFVNLKPEIDLLVLSHFDDDHISGVPELLNQFDVKTLLLPYVPLWRRLLIGFDEGSHLDEKRMSRYIDPIGYLNGLGTIGQIIIVPPSEGEILPVDGWRPEGLPEDGWKARFPMADQKAGLEISAEFRGTGSTSQLPLMLTENQAITLEGLWEFCTYNTARYKMDSAFALKVNELREELLKTSTERTSALKALKEVYDRQFGSNDRPRNEISLFLYAGPVYESWNGTKMLDHNTNSIDYPSRLPCYYRCHPTAPGITDKCSILYSGDGYLNSNKSFAELYQRMGQKRMEKLGIFQVNHHGSRTNWRSGLGSKINAVLAVFSSDPSRQNTNHPNPEVWADFSCSQRIQVNADPSPFTTGGWMVL</sequence>
<dbReference type="Gene3D" id="3.60.15.10">
    <property type="entry name" value="Ribonuclease Z/Hydroxyacylglutathione hydrolase-like"/>
    <property type="match status" value="1"/>
</dbReference>
<accession>A0A4R7RRI6</accession>
<dbReference type="Pfam" id="PF00753">
    <property type="entry name" value="Lactamase_B"/>
    <property type="match status" value="1"/>
</dbReference>
<dbReference type="PANTHER" id="PTHR30619">
    <property type="entry name" value="DNA INTERNALIZATION/COMPETENCE PROTEIN COMEC/REC2"/>
    <property type="match status" value="1"/>
</dbReference>
<dbReference type="InterPro" id="IPR036866">
    <property type="entry name" value="RibonucZ/Hydroxyglut_hydro"/>
</dbReference>
<evidence type="ECO:0000313" key="3">
    <source>
        <dbReference type="Proteomes" id="UP000295662"/>
    </source>
</evidence>